<dbReference type="EMBL" id="JACEFO010002379">
    <property type="protein sequence ID" value="KAF8663049.1"/>
    <property type="molecule type" value="Genomic_DNA"/>
</dbReference>
<dbReference type="Proteomes" id="UP000636709">
    <property type="component" value="Unassembled WGS sequence"/>
</dbReference>
<organism evidence="1 2">
    <name type="scientific">Digitaria exilis</name>
    <dbReference type="NCBI Taxonomy" id="1010633"/>
    <lineage>
        <taxon>Eukaryota</taxon>
        <taxon>Viridiplantae</taxon>
        <taxon>Streptophyta</taxon>
        <taxon>Embryophyta</taxon>
        <taxon>Tracheophyta</taxon>
        <taxon>Spermatophyta</taxon>
        <taxon>Magnoliopsida</taxon>
        <taxon>Liliopsida</taxon>
        <taxon>Poales</taxon>
        <taxon>Poaceae</taxon>
        <taxon>PACMAD clade</taxon>
        <taxon>Panicoideae</taxon>
        <taxon>Panicodae</taxon>
        <taxon>Paniceae</taxon>
        <taxon>Anthephorinae</taxon>
        <taxon>Digitaria</taxon>
    </lineage>
</organism>
<name>A0A835AF95_9POAL</name>
<evidence type="ECO:0000313" key="1">
    <source>
        <dbReference type="EMBL" id="KAF8663049.1"/>
    </source>
</evidence>
<sequence>MKVLESTLVGAFIPYMMANWSRRSRVDQSQRRLRHLVATVRAVADDAELRACGADAAAVRDDSFSTWLRLLRAEALRGQEALDAAGNAAAVAGSVRRFLAGLRYSDTILRASATGGALPAGSNALRSRQRRQEEVPQRVPLLVLCRDDMDRLAEAVEELELLTAPGGALDRLFSVFGHRGTTTARRGDATSFGECTTVMLSLASPLTARGTDMVHMDVNGVPPAGGARHRHGKVSGGAESFVAGAGLPVPGAKRKRGVIDPGSTSHGVVDTELQKRRRVVPWMRHSASFGSRFLAAPPPQLGSSSEDRARTVALAMARVRRRIGMPTRRRRQAVLRQHFSRFSLQ</sequence>
<accession>A0A835AF95</accession>
<keyword evidence="2" id="KW-1185">Reference proteome</keyword>
<comment type="caution">
    <text evidence="1">The sequence shown here is derived from an EMBL/GenBank/DDBJ whole genome shotgun (WGS) entry which is preliminary data.</text>
</comment>
<gene>
    <name evidence="1" type="ORF">HU200_055641</name>
</gene>
<reference evidence="1" key="1">
    <citation type="submission" date="2020-07" db="EMBL/GenBank/DDBJ databases">
        <title>Genome sequence and genetic diversity analysis of an under-domesticated orphan crop, white fonio (Digitaria exilis).</title>
        <authorList>
            <person name="Bennetzen J.L."/>
            <person name="Chen S."/>
            <person name="Ma X."/>
            <person name="Wang X."/>
            <person name="Yssel A.E.J."/>
            <person name="Chaluvadi S.R."/>
            <person name="Johnson M."/>
            <person name="Gangashetty P."/>
            <person name="Hamidou F."/>
            <person name="Sanogo M.D."/>
            <person name="Zwaenepoel A."/>
            <person name="Wallace J."/>
            <person name="Van De Peer Y."/>
            <person name="Van Deynze A."/>
        </authorList>
    </citation>
    <scope>NUCLEOTIDE SEQUENCE</scope>
    <source>
        <tissue evidence="1">Leaves</tissue>
    </source>
</reference>
<protein>
    <submittedName>
        <fullName evidence="1">Uncharacterized protein</fullName>
    </submittedName>
</protein>
<dbReference type="AlphaFoldDB" id="A0A835AF95"/>
<evidence type="ECO:0000313" key="2">
    <source>
        <dbReference type="Proteomes" id="UP000636709"/>
    </source>
</evidence>
<proteinExistence type="predicted"/>